<proteinExistence type="inferred from homology"/>
<evidence type="ECO:0000256" key="2">
    <source>
        <dbReference type="ARBA" id="ARBA00008974"/>
    </source>
</evidence>
<feature type="transmembrane region" description="Helical" evidence="7">
    <location>
        <begin position="436"/>
        <end position="456"/>
    </location>
</feature>
<keyword evidence="3 7" id="KW-0812">Transmembrane</keyword>
<dbReference type="GO" id="GO:0015205">
    <property type="term" value="F:nucleobase transmembrane transporter activity"/>
    <property type="evidence" value="ECO:0007669"/>
    <property type="project" value="TreeGrafter"/>
</dbReference>
<feature type="transmembrane region" description="Helical" evidence="7">
    <location>
        <begin position="199"/>
        <end position="217"/>
    </location>
</feature>
<comment type="similarity">
    <text evidence="2">Belongs to the purine-cytosine permease (2.A.39) family.</text>
</comment>
<feature type="transmembrane region" description="Helical" evidence="7">
    <location>
        <begin position="124"/>
        <end position="149"/>
    </location>
</feature>
<evidence type="ECO:0000256" key="1">
    <source>
        <dbReference type="ARBA" id="ARBA00004141"/>
    </source>
</evidence>
<dbReference type="InterPro" id="IPR045225">
    <property type="entry name" value="Uracil/uridine/allantoin_perm"/>
</dbReference>
<dbReference type="EMBL" id="JAENJH010000004">
    <property type="protein sequence ID" value="MBK1786551.1"/>
    <property type="molecule type" value="Genomic_DNA"/>
</dbReference>
<dbReference type="PANTHER" id="PTHR30618">
    <property type="entry name" value="NCS1 FAMILY PURINE/PYRIMIDINE TRANSPORTER"/>
    <property type="match status" value="1"/>
</dbReference>
<feature type="transmembrane region" description="Helical" evidence="7">
    <location>
        <begin position="358"/>
        <end position="377"/>
    </location>
</feature>
<comment type="subcellular location">
    <subcellularLocation>
        <location evidence="1">Membrane</location>
        <topology evidence="1">Multi-pass membrane protein</topology>
    </subcellularLocation>
</comment>
<dbReference type="Pfam" id="PF02133">
    <property type="entry name" value="Transp_cyt_pur"/>
    <property type="match status" value="1"/>
</dbReference>
<evidence type="ECO:0000256" key="5">
    <source>
        <dbReference type="ARBA" id="ARBA00023136"/>
    </source>
</evidence>
<feature type="transmembrane region" description="Helical" evidence="7">
    <location>
        <begin position="75"/>
        <end position="95"/>
    </location>
</feature>
<sequence>MEPTTAQLRHPDGRVELRDVSSLHGSRYFNAELAPVPVERRTWTTYNYFALWMGMAHNIPSYLLASGLIAIGMNWVQAFLTITLGNLIVLAPMLLNSHAGTKYGIPFPVFARAFYGTRGANLAALLRGFVACGWFGIQTWVGGQAIFVILGELVGDGWTNAPAVLGQPWTMWLGFLLFWAFQMLIIWRGIDAVRRFESWTAPLVTVGFLILLGWVLVEAGGFGPIFSQPSQLGWGTEFWTVFAPSLMGMIAFWATLSLNMPDFTRFGVSQRKQALGQVLGLPTTMSFMAIVSIMITSGGIVIYGEAIWDPVLLAARFSSPVVVVIALVGLTLATVSANLAANVVSPSYDFSNAFPKRISFRVGGLITGVIGIAIQPWELISDPNIYIFAWLNFYGGVLAAIAGVLVAGYWIQARTRLALADLFAERGGRYWFNGGWNWRALVATAVGAVLAVGGAHSAPGEGPFPENGLIPAFRALYDYSWVVGLVAAIVVYLVLTLPTAQGRDIPIPEYEKEETASERTGESRPGPAAVDG</sequence>
<keyword evidence="5 7" id="KW-0472">Membrane</keyword>
<name>A0A934V2W9_9PSEU</name>
<reference evidence="8" key="1">
    <citation type="submission" date="2020-12" db="EMBL/GenBank/DDBJ databases">
        <title>Prauserella sp. ASG 168, a novel actinomycete isolated from cave rock.</title>
        <authorList>
            <person name="Suriyachadkun C."/>
        </authorList>
    </citation>
    <scope>NUCLEOTIDE SEQUENCE</scope>
    <source>
        <strain evidence="8">ASG 168</strain>
    </source>
</reference>
<gene>
    <name evidence="8" type="ORF">JHE00_19660</name>
</gene>
<dbReference type="CDD" id="cd11485">
    <property type="entry name" value="SLC-NCS1sbd_YbbW-like"/>
    <property type="match status" value="1"/>
</dbReference>
<dbReference type="PANTHER" id="PTHR30618:SF0">
    <property type="entry name" value="PURINE-URACIL PERMEASE NCS1"/>
    <property type="match status" value="1"/>
</dbReference>
<dbReference type="Proteomes" id="UP000635245">
    <property type="component" value="Unassembled WGS sequence"/>
</dbReference>
<feature type="compositionally biased region" description="Basic and acidic residues" evidence="6">
    <location>
        <begin position="509"/>
        <end position="522"/>
    </location>
</feature>
<dbReference type="RefSeq" id="WP_200320099.1">
    <property type="nucleotide sequence ID" value="NZ_JAENJH010000004.1"/>
</dbReference>
<accession>A0A934V2W9</accession>
<evidence type="ECO:0000256" key="3">
    <source>
        <dbReference type="ARBA" id="ARBA00022692"/>
    </source>
</evidence>
<dbReference type="AlphaFoldDB" id="A0A934V2W9"/>
<feature type="transmembrane region" description="Helical" evidence="7">
    <location>
        <begin position="49"/>
        <end position="69"/>
    </location>
</feature>
<dbReference type="NCBIfam" id="TIGR00800">
    <property type="entry name" value="ncs1"/>
    <property type="match status" value="1"/>
</dbReference>
<keyword evidence="4 7" id="KW-1133">Transmembrane helix</keyword>
<dbReference type="InterPro" id="IPR012681">
    <property type="entry name" value="NCS1"/>
</dbReference>
<feature type="transmembrane region" description="Helical" evidence="7">
    <location>
        <begin position="279"/>
        <end position="303"/>
    </location>
</feature>
<feature type="transmembrane region" description="Helical" evidence="7">
    <location>
        <begin position="389"/>
        <end position="411"/>
    </location>
</feature>
<feature type="transmembrane region" description="Helical" evidence="7">
    <location>
        <begin position="323"/>
        <end position="346"/>
    </location>
</feature>
<organism evidence="8 9">
    <name type="scientific">Prauserella cavernicola</name>
    <dbReference type="NCBI Taxonomy" id="2800127"/>
    <lineage>
        <taxon>Bacteria</taxon>
        <taxon>Bacillati</taxon>
        <taxon>Actinomycetota</taxon>
        <taxon>Actinomycetes</taxon>
        <taxon>Pseudonocardiales</taxon>
        <taxon>Pseudonocardiaceae</taxon>
        <taxon>Prauserella</taxon>
    </lineage>
</organism>
<keyword evidence="9" id="KW-1185">Reference proteome</keyword>
<evidence type="ECO:0000313" key="9">
    <source>
        <dbReference type="Proteomes" id="UP000635245"/>
    </source>
</evidence>
<comment type="caution">
    <text evidence="8">The sequence shown here is derived from an EMBL/GenBank/DDBJ whole genome shotgun (WGS) entry which is preliminary data.</text>
</comment>
<protein>
    <submittedName>
        <fullName evidence="8">NCS1 family nucleobase:cation symporter-1</fullName>
    </submittedName>
</protein>
<evidence type="ECO:0000256" key="6">
    <source>
        <dbReference type="SAM" id="MobiDB-lite"/>
    </source>
</evidence>
<evidence type="ECO:0000256" key="7">
    <source>
        <dbReference type="SAM" id="Phobius"/>
    </source>
</evidence>
<evidence type="ECO:0000256" key="4">
    <source>
        <dbReference type="ARBA" id="ARBA00022989"/>
    </source>
</evidence>
<feature type="region of interest" description="Disordered" evidence="6">
    <location>
        <begin position="508"/>
        <end position="532"/>
    </location>
</feature>
<dbReference type="InterPro" id="IPR001248">
    <property type="entry name" value="Pur-cyt_permease"/>
</dbReference>
<feature type="transmembrane region" description="Helical" evidence="7">
    <location>
        <begin position="476"/>
        <end position="495"/>
    </location>
</feature>
<dbReference type="GO" id="GO:0005886">
    <property type="term" value="C:plasma membrane"/>
    <property type="evidence" value="ECO:0007669"/>
    <property type="project" value="TreeGrafter"/>
</dbReference>
<dbReference type="Gene3D" id="1.10.4160.10">
    <property type="entry name" value="Hydantoin permease"/>
    <property type="match status" value="1"/>
</dbReference>
<feature type="transmembrane region" description="Helical" evidence="7">
    <location>
        <begin position="169"/>
        <end position="187"/>
    </location>
</feature>
<evidence type="ECO:0000313" key="8">
    <source>
        <dbReference type="EMBL" id="MBK1786551.1"/>
    </source>
</evidence>
<feature type="transmembrane region" description="Helical" evidence="7">
    <location>
        <begin position="237"/>
        <end position="258"/>
    </location>
</feature>